<dbReference type="Pfam" id="PF11225">
    <property type="entry name" value="DUF3024"/>
    <property type="match status" value="1"/>
</dbReference>
<sequence>MVSNTSKELPHFVRKQVALESQRLVDALKPAQIVAELYGHRLLCVELLPHPAREGEVLRSPFALLDFYDQAWHLLFRTTQGHWQPVPEQAPDLNLSAKVQIIIDDPDHLFWRA</sequence>
<gene>
    <name evidence="1" type="ORF">MED297_01075</name>
</gene>
<evidence type="ECO:0000313" key="1">
    <source>
        <dbReference type="EMBL" id="EAR10370.1"/>
    </source>
</evidence>
<dbReference type="STRING" id="314283.MED297_01075"/>
<dbReference type="AlphaFoldDB" id="A4BBN5"/>
<evidence type="ECO:0008006" key="3">
    <source>
        <dbReference type="Google" id="ProtNLM"/>
    </source>
</evidence>
<reference evidence="1 2" key="1">
    <citation type="submission" date="2006-02" db="EMBL/GenBank/DDBJ databases">
        <authorList>
            <person name="Pinhassi J."/>
            <person name="Pedros-Alio C."/>
            <person name="Ferriera S."/>
            <person name="Johnson J."/>
            <person name="Kravitz S."/>
            <person name="Halpern A."/>
            <person name="Remington K."/>
            <person name="Beeson K."/>
            <person name="Tran B."/>
            <person name="Rogers Y.-H."/>
            <person name="Friedman R."/>
            <person name="Venter J.C."/>
        </authorList>
    </citation>
    <scope>NUCLEOTIDE SEQUENCE [LARGE SCALE GENOMIC DNA]</scope>
    <source>
        <strain evidence="1 2">MED297</strain>
    </source>
</reference>
<protein>
    <recommendedName>
        <fullName evidence="3">DUF3024 domain-containing protein</fullName>
    </recommendedName>
</protein>
<dbReference type="EMBL" id="AAOE01000004">
    <property type="protein sequence ID" value="EAR10370.1"/>
    <property type="molecule type" value="Genomic_DNA"/>
</dbReference>
<proteinExistence type="predicted"/>
<dbReference type="Proteomes" id="UP000005953">
    <property type="component" value="Unassembled WGS sequence"/>
</dbReference>
<comment type="caution">
    <text evidence="1">The sequence shown here is derived from an EMBL/GenBank/DDBJ whole genome shotgun (WGS) entry which is preliminary data.</text>
</comment>
<dbReference type="HOGENOM" id="CLU_2131469_0_0_6"/>
<accession>A4BBN5</accession>
<dbReference type="RefSeq" id="WP_008046573.1">
    <property type="nucleotide sequence ID" value="NZ_CH724153.1"/>
</dbReference>
<dbReference type="InterPro" id="IPR021388">
    <property type="entry name" value="DUF3024"/>
</dbReference>
<keyword evidence="2" id="KW-1185">Reference proteome</keyword>
<evidence type="ECO:0000313" key="2">
    <source>
        <dbReference type="Proteomes" id="UP000005953"/>
    </source>
</evidence>
<name>A4BBN5_9GAMM</name>
<organism evidence="1 2">
    <name type="scientific">Reinekea blandensis MED297</name>
    <dbReference type="NCBI Taxonomy" id="314283"/>
    <lineage>
        <taxon>Bacteria</taxon>
        <taxon>Pseudomonadati</taxon>
        <taxon>Pseudomonadota</taxon>
        <taxon>Gammaproteobacteria</taxon>
        <taxon>Oceanospirillales</taxon>
        <taxon>Saccharospirillaceae</taxon>
        <taxon>Reinekea</taxon>
    </lineage>
</organism>